<dbReference type="InterPro" id="IPR038385">
    <property type="entry name" value="Sua5/YwlC_C"/>
</dbReference>
<dbReference type="InterPro" id="IPR017945">
    <property type="entry name" value="DHBP_synth_RibB-like_a/b_dom"/>
</dbReference>
<evidence type="ECO:0000313" key="16">
    <source>
        <dbReference type="Proteomes" id="UP000830343"/>
    </source>
</evidence>
<evidence type="ECO:0000256" key="8">
    <source>
        <dbReference type="ARBA" id="ARBA00022695"/>
    </source>
</evidence>
<evidence type="ECO:0000256" key="9">
    <source>
        <dbReference type="ARBA" id="ARBA00022741"/>
    </source>
</evidence>
<evidence type="ECO:0000313" key="15">
    <source>
        <dbReference type="EMBL" id="UOB20307.1"/>
    </source>
</evidence>
<dbReference type="SUPFAM" id="SSF55821">
    <property type="entry name" value="YrdC/RibB"/>
    <property type="match status" value="1"/>
</dbReference>
<comment type="similarity">
    <text evidence="2 13">Belongs to the SUA5 family.</text>
</comment>
<evidence type="ECO:0000256" key="10">
    <source>
        <dbReference type="ARBA" id="ARBA00022840"/>
    </source>
</evidence>
<comment type="catalytic activity">
    <reaction evidence="12 13">
        <text>L-threonine + hydrogencarbonate + ATP = L-threonylcarbamoyladenylate + diphosphate + H2O</text>
        <dbReference type="Rhea" id="RHEA:36407"/>
        <dbReference type="ChEBI" id="CHEBI:15377"/>
        <dbReference type="ChEBI" id="CHEBI:17544"/>
        <dbReference type="ChEBI" id="CHEBI:30616"/>
        <dbReference type="ChEBI" id="CHEBI:33019"/>
        <dbReference type="ChEBI" id="CHEBI:57926"/>
        <dbReference type="ChEBI" id="CHEBI:73682"/>
        <dbReference type="EC" id="2.7.7.87"/>
    </reaction>
</comment>
<gene>
    <name evidence="15" type="ORF">MRZ06_09990</name>
</gene>
<evidence type="ECO:0000256" key="7">
    <source>
        <dbReference type="ARBA" id="ARBA00022694"/>
    </source>
</evidence>
<feature type="domain" description="YrdC-like" evidence="14">
    <location>
        <begin position="18"/>
        <end position="205"/>
    </location>
</feature>
<evidence type="ECO:0000256" key="1">
    <source>
        <dbReference type="ARBA" id="ARBA00004496"/>
    </source>
</evidence>
<evidence type="ECO:0000256" key="5">
    <source>
        <dbReference type="ARBA" id="ARBA00022490"/>
    </source>
</evidence>
<evidence type="ECO:0000256" key="3">
    <source>
        <dbReference type="ARBA" id="ARBA00012584"/>
    </source>
</evidence>
<keyword evidence="10 13" id="KW-0067">ATP-binding</keyword>
<evidence type="ECO:0000256" key="13">
    <source>
        <dbReference type="PIRNR" id="PIRNR004930"/>
    </source>
</evidence>
<reference evidence="15" key="2">
    <citation type="submission" date="2022-04" db="EMBL/GenBank/DDBJ databases">
        <title>Antimicrobial genetic elements in methicillin-resistant Macrococcus armenti.</title>
        <authorList>
            <person name="Keller J.E."/>
            <person name="Schwendener S."/>
            <person name="Pantucek R."/>
            <person name="Perreten V."/>
        </authorList>
    </citation>
    <scope>NUCLEOTIDE SEQUENCE</scope>
    <source>
        <strain evidence="15">CCM 2609</strain>
    </source>
</reference>
<proteinExistence type="inferred from homology"/>
<dbReference type="InterPro" id="IPR006070">
    <property type="entry name" value="Sua5-like_dom"/>
</dbReference>
<dbReference type="InterPro" id="IPR050156">
    <property type="entry name" value="TC-AMP_synthase_SUA5"/>
</dbReference>
<keyword evidence="5 13" id="KW-0963">Cytoplasm</keyword>
<comment type="subcellular location">
    <subcellularLocation>
        <location evidence="1 13">Cytoplasm</location>
    </subcellularLocation>
</comment>
<protein>
    <recommendedName>
        <fullName evidence="4 13">Threonylcarbamoyl-AMP synthase</fullName>
        <shortName evidence="13">TC-AMP synthase</shortName>
        <ecNumber evidence="3 13">2.7.7.87</ecNumber>
    </recommendedName>
    <alternativeName>
        <fullName evidence="11 13">L-threonylcarbamoyladenylate synthase</fullName>
    </alternativeName>
</protein>
<dbReference type="InterPro" id="IPR010923">
    <property type="entry name" value="T(6)A37_SUA5"/>
</dbReference>
<evidence type="ECO:0000256" key="6">
    <source>
        <dbReference type="ARBA" id="ARBA00022679"/>
    </source>
</evidence>
<evidence type="ECO:0000256" key="4">
    <source>
        <dbReference type="ARBA" id="ARBA00015492"/>
    </source>
</evidence>
<keyword evidence="7 13" id="KW-0819">tRNA processing</keyword>
<dbReference type="EMBL" id="CP094348">
    <property type="protein sequence ID" value="UOB20307.1"/>
    <property type="molecule type" value="Genomic_DNA"/>
</dbReference>
<comment type="function">
    <text evidence="13">Required for the formation of a threonylcarbamoyl group on adenosine at position 37 (t(6)A37) in tRNAs that read codons beginning with adenine.</text>
</comment>
<evidence type="ECO:0000259" key="14">
    <source>
        <dbReference type="PROSITE" id="PS51163"/>
    </source>
</evidence>
<evidence type="ECO:0000256" key="2">
    <source>
        <dbReference type="ARBA" id="ARBA00007663"/>
    </source>
</evidence>
<dbReference type="PIRSF" id="PIRSF004930">
    <property type="entry name" value="Tln_factor_SUA5"/>
    <property type="match status" value="1"/>
</dbReference>
<dbReference type="Pfam" id="PF01300">
    <property type="entry name" value="Sua5_yciO_yrdC"/>
    <property type="match status" value="1"/>
</dbReference>
<evidence type="ECO:0000256" key="12">
    <source>
        <dbReference type="ARBA" id="ARBA00048366"/>
    </source>
</evidence>
<sequence>MRTHVWDVRNFVEDLSTYPQVQEIITSFKRGEIIAIPTETVYGLAADATNAASVTQIFKAKGRPQDNPLIVHIHSTQQLEHFTHNIHSAAYQLMEQFWPGPISFIVPVKEGVLATNVTAGLRTVAVRMPSDKVAHKIIEMTDMLLAAPSANTSGKPSPTKAEHVIHDMDGKIYGVVQGEQVSVGIESTVIDCSNYPFRIARPGAITKEDLERVVPGCISDEVIHNDKPIAPGMKYRHYAPDSPLELIQSIHKVTLNDNEAFIAPLSVQHEVQGGHFVKLGQSFEDVSGAMHDLYDALRTADAIDGITKIYIADFTSIQNSEALMNRINKAVTRK</sequence>
<dbReference type="PANTHER" id="PTHR17490:SF16">
    <property type="entry name" value="THREONYLCARBAMOYL-AMP SYNTHASE"/>
    <property type="match status" value="1"/>
</dbReference>
<dbReference type="Proteomes" id="UP000830343">
    <property type="component" value="Chromosome"/>
</dbReference>
<dbReference type="RefSeq" id="WP_243365679.1">
    <property type="nucleotide sequence ID" value="NZ_CP094348.1"/>
</dbReference>
<keyword evidence="8 13" id="KW-0548">Nucleotidyltransferase</keyword>
<dbReference type="Gene3D" id="3.90.870.10">
    <property type="entry name" value="DHBP synthase"/>
    <property type="match status" value="1"/>
</dbReference>
<keyword evidence="9 13" id="KW-0547">Nucleotide-binding</keyword>
<dbReference type="PANTHER" id="PTHR17490">
    <property type="entry name" value="SUA5"/>
    <property type="match status" value="1"/>
</dbReference>
<accession>A0ABY3ZU40</accession>
<name>A0ABY3ZU40_9STAP</name>
<dbReference type="InterPro" id="IPR005145">
    <property type="entry name" value="Sua5_C"/>
</dbReference>
<evidence type="ECO:0000256" key="11">
    <source>
        <dbReference type="ARBA" id="ARBA00029774"/>
    </source>
</evidence>
<keyword evidence="6 13" id="KW-0808">Transferase</keyword>
<dbReference type="NCBIfam" id="TIGR00057">
    <property type="entry name" value="L-threonylcarbamoyladenylate synthase"/>
    <property type="match status" value="1"/>
</dbReference>
<keyword evidence="16" id="KW-1185">Reference proteome</keyword>
<dbReference type="EC" id="2.7.7.87" evidence="3 13"/>
<dbReference type="PROSITE" id="PS51163">
    <property type="entry name" value="YRDC"/>
    <property type="match status" value="1"/>
</dbReference>
<organism evidence="15 16">
    <name type="scientific">Macrococcus armenti</name>
    <dbReference type="NCBI Taxonomy" id="2875764"/>
    <lineage>
        <taxon>Bacteria</taxon>
        <taxon>Bacillati</taxon>
        <taxon>Bacillota</taxon>
        <taxon>Bacilli</taxon>
        <taxon>Bacillales</taxon>
        <taxon>Staphylococcaceae</taxon>
        <taxon>Macrococcus</taxon>
    </lineage>
</organism>
<dbReference type="Gene3D" id="3.40.50.11030">
    <property type="entry name" value="Threonylcarbamoyl-AMP synthase, C-terminal domain"/>
    <property type="match status" value="1"/>
</dbReference>
<dbReference type="Pfam" id="PF03481">
    <property type="entry name" value="Sua5_C"/>
    <property type="match status" value="1"/>
</dbReference>
<reference evidence="15" key="1">
    <citation type="submission" date="2022-03" db="EMBL/GenBank/DDBJ databases">
        <authorList>
            <person name="Vrbovska V."/>
            <person name="Kovarovic V."/>
            <person name="Botka T."/>
            <person name="Pantucek R."/>
        </authorList>
    </citation>
    <scope>NUCLEOTIDE SEQUENCE</scope>
    <source>
        <strain evidence="15">CCM 2609</strain>
    </source>
</reference>